<dbReference type="InterPro" id="IPR010140">
    <property type="entry name" value="Histidinol_P_phosphatase_HisJ"/>
</dbReference>
<dbReference type="UniPathway" id="UPA00031">
    <property type="reaction ID" value="UER00013"/>
</dbReference>
<dbReference type="SUPFAM" id="SSF89550">
    <property type="entry name" value="PHP domain-like"/>
    <property type="match status" value="1"/>
</dbReference>
<evidence type="ECO:0000256" key="8">
    <source>
        <dbReference type="RuleBase" id="RU366003"/>
    </source>
</evidence>
<evidence type="ECO:0000256" key="6">
    <source>
        <dbReference type="ARBA" id="ARBA00023102"/>
    </source>
</evidence>
<evidence type="ECO:0000259" key="9">
    <source>
        <dbReference type="Pfam" id="PF02811"/>
    </source>
</evidence>
<evidence type="ECO:0000313" key="11">
    <source>
        <dbReference type="Proteomes" id="UP000290365"/>
    </source>
</evidence>
<comment type="catalytic activity">
    <reaction evidence="7 8">
        <text>L-histidinol phosphate + H2O = L-histidinol + phosphate</text>
        <dbReference type="Rhea" id="RHEA:14465"/>
        <dbReference type="ChEBI" id="CHEBI:15377"/>
        <dbReference type="ChEBI" id="CHEBI:43474"/>
        <dbReference type="ChEBI" id="CHEBI:57699"/>
        <dbReference type="ChEBI" id="CHEBI:57980"/>
        <dbReference type="EC" id="3.1.3.15"/>
    </reaction>
</comment>
<dbReference type="GO" id="GO:0004401">
    <property type="term" value="F:histidinol-phosphatase activity"/>
    <property type="evidence" value="ECO:0007669"/>
    <property type="project" value="UniProtKB-UniRule"/>
</dbReference>
<evidence type="ECO:0000256" key="3">
    <source>
        <dbReference type="ARBA" id="ARBA00013085"/>
    </source>
</evidence>
<dbReference type="GO" id="GO:0000105">
    <property type="term" value="P:L-histidine biosynthetic process"/>
    <property type="evidence" value="ECO:0007669"/>
    <property type="project" value="UniProtKB-UniRule"/>
</dbReference>
<dbReference type="OrthoDB" id="9775255at2"/>
<accession>A0A4V0YZ28</accession>
<keyword evidence="11" id="KW-1185">Reference proteome</keyword>
<dbReference type="GO" id="GO:0005737">
    <property type="term" value="C:cytoplasm"/>
    <property type="evidence" value="ECO:0007669"/>
    <property type="project" value="TreeGrafter"/>
</dbReference>
<dbReference type="KEGG" id="kbs:EPA93_20620"/>
<keyword evidence="5 8" id="KW-0378">Hydrolase</keyword>
<dbReference type="Proteomes" id="UP000290365">
    <property type="component" value="Chromosome"/>
</dbReference>
<evidence type="ECO:0000256" key="1">
    <source>
        <dbReference type="ARBA" id="ARBA00004970"/>
    </source>
</evidence>
<dbReference type="InterPro" id="IPR004013">
    <property type="entry name" value="PHP_dom"/>
</dbReference>
<comment type="similarity">
    <text evidence="2 8">Belongs to the PHP hydrolase family. HisK subfamily.</text>
</comment>
<protein>
    <recommendedName>
        <fullName evidence="3 8">Histidinol-phosphatase</fullName>
        <shortName evidence="8">HolPase</shortName>
        <ecNumber evidence="3 8">3.1.3.15</ecNumber>
    </recommendedName>
</protein>
<name>A0A4V0YZ28_KTERU</name>
<organism evidence="10 11">
    <name type="scientific">Ktedonosporobacter rubrisoli</name>
    <dbReference type="NCBI Taxonomy" id="2509675"/>
    <lineage>
        <taxon>Bacteria</taxon>
        <taxon>Bacillati</taxon>
        <taxon>Chloroflexota</taxon>
        <taxon>Ktedonobacteria</taxon>
        <taxon>Ktedonobacterales</taxon>
        <taxon>Ktedonosporobacteraceae</taxon>
        <taxon>Ktedonosporobacter</taxon>
    </lineage>
</organism>
<dbReference type="Pfam" id="PF02811">
    <property type="entry name" value="PHP"/>
    <property type="match status" value="1"/>
</dbReference>
<dbReference type="PANTHER" id="PTHR21039:SF0">
    <property type="entry name" value="HISTIDINOL-PHOSPHATASE"/>
    <property type="match status" value="1"/>
</dbReference>
<gene>
    <name evidence="10" type="ORF">EPA93_20620</name>
</gene>
<dbReference type="EC" id="3.1.3.15" evidence="3 8"/>
<dbReference type="PANTHER" id="PTHR21039">
    <property type="entry name" value="HISTIDINOL PHOSPHATASE-RELATED"/>
    <property type="match status" value="1"/>
</dbReference>
<dbReference type="RefSeq" id="WP_129889324.1">
    <property type="nucleotide sequence ID" value="NZ_CP035758.1"/>
</dbReference>
<dbReference type="InterPro" id="IPR016195">
    <property type="entry name" value="Pol/histidinol_Pase-like"/>
</dbReference>
<dbReference type="Gene3D" id="3.20.20.140">
    <property type="entry name" value="Metal-dependent hydrolases"/>
    <property type="match status" value="1"/>
</dbReference>
<comment type="pathway">
    <text evidence="1 8">Amino-acid biosynthesis; L-histidine biosynthesis; L-histidine from 5-phospho-alpha-D-ribose 1-diphosphate: step 8/9.</text>
</comment>
<dbReference type="EMBL" id="CP035758">
    <property type="protein sequence ID" value="QBD78271.1"/>
    <property type="molecule type" value="Genomic_DNA"/>
</dbReference>
<reference evidence="10 11" key="1">
    <citation type="submission" date="2019-01" db="EMBL/GenBank/DDBJ databases">
        <title>Ktedonosporobacter rubrisoli SCAWS-G2.</title>
        <authorList>
            <person name="Huang Y."/>
            <person name="Yan B."/>
        </authorList>
    </citation>
    <scope>NUCLEOTIDE SEQUENCE [LARGE SCALE GENOMIC DNA]</scope>
    <source>
        <strain evidence="10 11">SCAWS-G2</strain>
    </source>
</reference>
<keyword evidence="4 8" id="KW-0028">Amino-acid biosynthesis</keyword>
<evidence type="ECO:0000313" key="10">
    <source>
        <dbReference type="EMBL" id="QBD78271.1"/>
    </source>
</evidence>
<proteinExistence type="inferred from homology"/>
<evidence type="ECO:0000256" key="4">
    <source>
        <dbReference type="ARBA" id="ARBA00022605"/>
    </source>
</evidence>
<keyword evidence="6 8" id="KW-0368">Histidine biosynthesis</keyword>
<sequence>MTLDTDFHSHVSYTSAMQMAQSARTKGLRVLGLSEHITQMSESRPLLEHLPLEGPIMTFPAYVEAVLAAAQAIPFDVRLGMEVEFIPEKNERIQALLQPYNWDFLIGSVHEVDGLSIEVKQDLTREECEDFWLRYFQALRQAVNSGYFSLVSHPVRMRASNPHLPATFDHELEYLAAEATRNNVALEINGSDLLSYPDVVRRLARACAAQHTPISVGSDAHYPAEVAQAHQQSAALLHEVGIQSIRIWKQGVAEEYSF</sequence>
<evidence type="ECO:0000256" key="5">
    <source>
        <dbReference type="ARBA" id="ARBA00022801"/>
    </source>
</evidence>
<dbReference type="AlphaFoldDB" id="A0A4V0YZ28"/>
<evidence type="ECO:0000256" key="2">
    <source>
        <dbReference type="ARBA" id="ARBA00009152"/>
    </source>
</evidence>
<evidence type="ECO:0000256" key="7">
    <source>
        <dbReference type="ARBA" id="ARBA00049158"/>
    </source>
</evidence>
<feature type="domain" description="PHP" evidence="9">
    <location>
        <begin position="8"/>
        <end position="189"/>
    </location>
</feature>